<keyword evidence="2" id="KW-1185">Reference proteome</keyword>
<sequence length="92" mass="10818">MWQLLELHSRICDELDSCKVPLCRQKMQQQTRDKGAFSGVGARGASKLNLRPRTNLDQMLLALLLIFKLYSSSPRRRHCCRHHCHRRCLVWT</sequence>
<name>A0AAD4ZLA7_PRUDU</name>
<reference evidence="1 2" key="1">
    <citation type="journal article" date="2022" name="G3 (Bethesda)">
        <title>Whole-genome sequence and methylome profiling of the almond [Prunus dulcis (Mill.) D.A. Webb] cultivar 'Nonpareil'.</title>
        <authorList>
            <person name="D'Amico-Willman K.M."/>
            <person name="Ouma W.Z."/>
            <person name="Meulia T."/>
            <person name="Sideli G.M."/>
            <person name="Gradziel T.M."/>
            <person name="Fresnedo-Ramirez J."/>
        </authorList>
    </citation>
    <scope>NUCLEOTIDE SEQUENCE [LARGE SCALE GENOMIC DNA]</scope>
    <source>
        <strain evidence="1">Clone GOH B32 T37-40</strain>
    </source>
</reference>
<proteinExistence type="predicted"/>
<evidence type="ECO:0000313" key="2">
    <source>
        <dbReference type="Proteomes" id="UP001054821"/>
    </source>
</evidence>
<evidence type="ECO:0000313" key="1">
    <source>
        <dbReference type="EMBL" id="KAI5349748.1"/>
    </source>
</evidence>
<organism evidence="1 2">
    <name type="scientific">Prunus dulcis</name>
    <name type="common">Almond</name>
    <name type="synonym">Amygdalus dulcis</name>
    <dbReference type="NCBI Taxonomy" id="3755"/>
    <lineage>
        <taxon>Eukaryota</taxon>
        <taxon>Viridiplantae</taxon>
        <taxon>Streptophyta</taxon>
        <taxon>Embryophyta</taxon>
        <taxon>Tracheophyta</taxon>
        <taxon>Spermatophyta</taxon>
        <taxon>Magnoliopsida</taxon>
        <taxon>eudicotyledons</taxon>
        <taxon>Gunneridae</taxon>
        <taxon>Pentapetalae</taxon>
        <taxon>rosids</taxon>
        <taxon>fabids</taxon>
        <taxon>Rosales</taxon>
        <taxon>Rosaceae</taxon>
        <taxon>Amygdaloideae</taxon>
        <taxon>Amygdaleae</taxon>
        <taxon>Prunus</taxon>
    </lineage>
</organism>
<gene>
    <name evidence="1" type="ORF">L3X38_002637</name>
</gene>
<dbReference type="Gene3D" id="1.20.1020.10">
    <property type="entry name" value="TAZ domain"/>
    <property type="match status" value="1"/>
</dbReference>
<dbReference type="Proteomes" id="UP001054821">
    <property type="component" value="Chromosome 1"/>
</dbReference>
<dbReference type="EMBL" id="JAJFAZ020000001">
    <property type="protein sequence ID" value="KAI5349748.1"/>
    <property type="molecule type" value="Genomic_DNA"/>
</dbReference>
<dbReference type="InterPro" id="IPR035898">
    <property type="entry name" value="TAZ_dom_sf"/>
</dbReference>
<comment type="caution">
    <text evidence="1">The sequence shown here is derived from an EMBL/GenBank/DDBJ whole genome shotgun (WGS) entry which is preliminary data.</text>
</comment>
<accession>A0AAD4ZLA7</accession>
<dbReference type="AlphaFoldDB" id="A0AAD4ZLA7"/>
<protein>
    <submittedName>
        <fullName evidence="1">Uncharacterized protein</fullName>
    </submittedName>
</protein>
<dbReference type="SUPFAM" id="SSF57933">
    <property type="entry name" value="TAZ domain"/>
    <property type="match status" value="1"/>
</dbReference>